<dbReference type="SMART" id="SM00631">
    <property type="entry name" value="Zn_pept"/>
    <property type="match status" value="1"/>
</dbReference>
<evidence type="ECO:0000256" key="1">
    <source>
        <dbReference type="ARBA" id="ARBA00001947"/>
    </source>
</evidence>
<dbReference type="RefSeq" id="WP_215819963.1">
    <property type="nucleotide sequence ID" value="NZ_JAGSOY010000025.1"/>
</dbReference>
<keyword evidence="6" id="KW-1185">Reference proteome</keyword>
<protein>
    <recommendedName>
        <fullName evidence="4">Peptidase M14 domain-containing protein</fullName>
    </recommendedName>
</protein>
<proteinExistence type="inferred from homology"/>
<organism evidence="5 6">
    <name type="scientific">Zooshikella harenae</name>
    <dbReference type="NCBI Taxonomy" id="2827238"/>
    <lineage>
        <taxon>Bacteria</taxon>
        <taxon>Pseudomonadati</taxon>
        <taxon>Pseudomonadota</taxon>
        <taxon>Gammaproteobacteria</taxon>
        <taxon>Oceanospirillales</taxon>
        <taxon>Zooshikellaceae</taxon>
        <taxon>Zooshikella</taxon>
    </lineage>
</organism>
<feature type="domain" description="Peptidase M14" evidence="4">
    <location>
        <begin position="134"/>
        <end position="447"/>
    </location>
</feature>
<dbReference type="PANTHER" id="PTHR11705:SF119">
    <property type="entry name" value="OS02G0119300 PROTEIN"/>
    <property type="match status" value="1"/>
</dbReference>
<dbReference type="Proteomes" id="UP000690515">
    <property type="component" value="Unassembled WGS sequence"/>
</dbReference>
<dbReference type="SUPFAM" id="SSF53187">
    <property type="entry name" value="Zn-dependent exopeptidases"/>
    <property type="match status" value="1"/>
</dbReference>
<dbReference type="CDD" id="cd06226">
    <property type="entry name" value="M14_CPT_like"/>
    <property type="match status" value="1"/>
</dbReference>
<sequence>MSNKEMAKGHSFLSHFSLKNSVAIAVLSATTMWVGGDAFAHTDFPQPSLAPLKQKSQVYKAYFPSDQIARQVVKSMETLSSDYEQGYLVVPGDSQQLNKLIGLGFKLEAVNAKDSGLNLVPAATIRESADHIPGYSCYPTVEATFKEAKTLADEHPRLAEWIDIGDSWRKTQQRGGYDLMVLKLTRNNDIEDKPKLFINSAIHAREYATAPLALAFAKNLLTGYGNDADATWILDHHEVHLLLQTNPDGRKQAEKGVLWRKNVNDFNGCYNPLKQGIDLNRNFTFGWGTTTDGSSGDVCSQVYRGSAPGSEPEVQALQNYVRSLYPDRRGAERNDPAPLDTSGIHLDIHSHGRLVLWPWGTNGDPAPNHTQLQTLGRKFAYFNGYSPERSLGLYETDGTSDGISYGELGVAAFTFELGTEFFESCHYFEQKILPDNLKALRYAAKVVRAPYQLPTGPEVYSVNIDNEASENPVPAGTWLSLSAIADDSRFSHRNGVEPVQTITAAEYFLDVPPWQEGAERQPMQSVSGDFDLEQQAIKGIIDTRNLSSGKHIAFVRAMDSDGRWGPVSAVFFSIQ</sequence>
<reference evidence="5 6" key="1">
    <citation type="submission" date="2021-04" db="EMBL/GenBank/DDBJ databases">
        <authorList>
            <person name="Pira H."/>
            <person name="Risdian C."/>
            <person name="Wink J."/>
        </authorList>
    </citation>
    <scope>NUCLEOTIDE SEQUENCE [LARGE SCALE GENOMIC DNA]</scope>
    <source>
        <strain evidence="5 6">WH53</strain>
    </source>
</reference>
<evidence type="ECO:0000259" key="4">
    <source>
        <dbReference type="PROSITE" id="PS52035"/>
    </source>
</evidence>
<dbReference type="Pfam" id="PF00246">
    <property type="entry name" value="Peptidase_M14"/>
    <property type="match status" value="1"/>
</dbReference>
<feature type="active site" description="Proton donor/acceptor" evidence="3">
    <location>
        <position position="416"/>
    </location>
</feature>
<accession>A0ABS5ZD77</accession>
<evidence type="ECO:0000256" key="3">
    <source>
        <dbReference type="PROSITE-ProRule" id="PRU01379"/>
    </source>
</evidence>
<name>A0ABS5ZD77_9GAMM</name>
<comment type="cofactor">
    <cofactor evidence="1">
        <name>Zn(2+)</name>
        <dbReference type="ChEBI" id="CHEBI:29105"/>
    </cofactor>
</comment>
<comment type="caution">
    <text evidence="5">The sequence shown here is derived from an EMBL/GenBank/DDBJ whole genome shotgun (WGS) entry which is preliminary data.</text>
</comment>
<dbReference type="PRINTS" id="PR00765">
    <property type="entry name" value="CRBOXYPTASEA"/>
</dbReference>
<dbReference type="PANTHER" id="PTHR11705">
    <property type="entry name" value="PROTEASE FAMILY M14 CARBOXYPEPTIDASE A,B"/>
    <property type="match status" value="1"/>
</dbReference>
<dbReference type="Gene3D" id="3.40.630.10">
    <property type="entry name" value="Zn peptidases"/>
    <property type="match status" value="1"/>
</dbReference>
<gene>
    <name evidence="5" type="ORF">KCG35_12130</name>
</gene>
<dbReference type="EMBL" id="JAGSOY010000025">
    <property type="protein sequence ID" value="MBU2711808.1"/>
    <property type="molecule type" value="Genomic_DNA"/>
</dbReference>
<dbReference type="PROSITE" id="PS52035">
    <property type="entry name" value="PEPTIDASE_M14"/>
    <property type="match status" value="1"/>
</dbReference>
<evidence type="ECO:0000256" key="2">
    <source>
        <dbReference type="ARBA" id="ARBA00005988"/>
    </source>
</evidence>
<comment type="similarity">
    <text evidence="2 3">Belongs to the peptidase M14 family.</text>
</comment>
<dbReference type="InterPro" id="IPR000834">
    <property type="entry name" value="Peptidase_M14"/>
</dbReference>
<evidence type="ECO:0000313" key="5">
    <source>
        <dbReference type="EMBL" id="MBU2711808.1"/>
    </source>
</evidence>
<evidence type="ECO:0000313" key="6">
    <source>
        <dbReference type="Proteomes" id="UP000690515"/>
    </source>
</evidence>